<dbReference type="InterPro" id="IPR026254">
    <property type="entry name" value="RNF31-like"/>
</dbReference>
<dbReference type="EMBL" id="JTDY01003275">
    <property type="protein sequence ID" value="KOB69827.1"/>
    <property type="molecule type" value="Genomic_DNA"/>
</dbReference>
<dbReference type="GO" id="GO:0097039">
    <property type="term" value="P:protein linear polyubiquitination"/>
    <property type="evidence" value="ECO:0007669"/>
    <property type="project" value="TreeGrafter"/>
</dbReference>
<proteinExistence type="predicted"/>
<protein>
    <submittedName>
        <fullName evidence="1">E3 ubiquitin-protein ligase RNF31</fullName>
    </submittedName>
</protein>
<name>A0A0L7L2Y0_OPEBR</name>
<dbReference type="GO" id="GO:0036435">
    <property type="term" value="F:K48-linked polyubiquitin modification-dependent protein binding"/>
    <property type="evidence" value="ECO:0007669"/>
    <property type="project" value="TreeGrafter"/>
</dbReference>
<dbReference type="PANTHER" id="PTHR16004">
    <property type="entry name" value="RING FINGER PROTEIN 31-RELATED"/>
    <property type="match status" value="1"/>
</dbReference>
<dbReference type="PANTHER" id="PTHR16004:SF2">
    <property type="entry name" value="E3 UBIQUITIN-PROTEIN LIGASE LUBEL"/>
    <property type="match status" value="1"/>
</dbReference>
<dbReference type="GO" id="GO:0070530">
    <property type="term" value="F:K63-linked polyubiquitin modification-dependent protein binding"/>
    <property type="evidence" value="ECO:0007669"/>
    <property type="project" value="TreeGrafter"/>
</dbReference>
<evidence type="ECO:0000313" key="2">
    <source>
        <dbReference type="Proteomes" id="UP000037510"/>
    </source>
</evidence>
<sequence>MLRCTHRCCRECARLYFTVQISERSIADCVCPFCKMPELESLPEDAWLDCETERWRWIRTSNGAWNARPDFSFTRNIRSYVVPNVAPSPALLAEN</sequence>
<dbReference type="AlphaFoldDB" id="A0A0L7L2Y0"/>
<keyword evidence="2" id="KW-1185">Reference proteome</keyword>
<gene>
    <name evidence="1" type="ORF">OBRU01_14930</name>
</gene>
<dbReference type="Proteomes" id="UP000037510">
    <property type="component" value="Unassembled WGS sequence"/>
</dbReference>
<dbReference type="Gene3D" id="3.30.40.10">
    <property type="entry name" value="Zinc/RING finger domain, C3HC4 (zinc finger)"/>
    <property type="match status" value="1"/>
</dbReference>
<dbReference type="STRING" id="104452.A0A0L7L2Y0"/>
<feature type="non-terminal residue" evidence="1">
    <location>
        <position position="95"/>
    </location>
</feature>
<accession>A0A0L7L2Y0</accession>
<evidence type="ECO:0000313" key="1">
    <source>
        <dbReference type="EMBL" id="KOB69827.1"/>
    </source>
</evidence>
<organism evidence="1 2">
    <name type="scientific">Operophtera brumata</name>
    <name type="common">Winter moth</name>
    <name type="synonym">Phalaena brumata</name>
    <dbReference type="NCBI Taxonomy" id="104452"/>
    <lineage>
        <taxon>Eukaryota</taxon>
        <taxon>Metazoa</taxon>
        <taxon>Ecdysozoa</taxon>
        <taxon>Arthropoda</taxon>
        <taxon>Hexapoda</taxon>
        <taxon>Insecta</taxon>
        <taxon>Pterygota</taxon>
        <taxon>Neoptera</taxon>
        <taxon>Endopterygota</taxon>
        <taxon>Lepidoptera</taxon>
        <taxon>Glossata</taxon>
        <taxon>Ditrysia</taxon>
        <taxon>Geometroidea</taxon>
        <taxon>Geometridae</taxon>
        <taxon>Larentiinae</taxon>
        <taxon>Operophtera</taxon>
    </lineage>
</organism>
<dbReference type="GO" id="GO:0071797">
    <property type="term" value="C:LUBAC complex"/>
    <property type="evidence" value="ECO:0007669"/>
    <property type="project" value="InterPro"/>
</dbReference>
<dbReference type="GO" id="GO:1990450">
    <property type="term" value="F:linear polyubiquitin binding"/>
    <property type="evidence" value="ECO:0007669"/>
    <property type="project" value="TreeGrafter"/>
</dbReference>
<dbReference type="SUPFAM" id="SSF57850">
    <property type="entry name" value="RING/U-box"/>
    <property type="match status" value="1"/>
</dbReference>
<reference evidence="1 2" key="1">
    <citation type="journal article" date="2015" name="Genome Biol. Evol.">
        <title>The genome of winter moth (Operophtera brumata) provides a genomic perspective on sexual dimorphism and phenology.</title>
        <authorList>
            <person name="Derks M.F."/>
            <person name="Smit S."/>
            <person name="Salis L."/>
            <person name="Schijlen E."/>
            <person name="Bossers A."/>
            <person name="Mateman C."/>
            <person name="Pijl A.S."/>
            <person name="de Ridder D."/>
            <person name="Groenen M.A."/>
            <person name="Visser M.E."/>
            <person name="Megens H.J."/>
        </authorList>
    </citation>
    <scope>NUCLEOTIDE SEQUENCE [LARGE SCALE GENOMIC DNA]</scope>
    <source>
        <strain evidence="1">WM2013NL</strain>
        <tissue evidence="1">Head and thorax</tissue>
    </source>
</reference>
<dbReference type="InterPro" id="IPR013083">
    <property type="entry name" value="Znf_RING/FYVE/PHD"/>
</dbReference>
<comment type="caution">
    <text evidence="1">The sequence shown here is derived from an EMBL/GenBank/DDBJ whole genome shotgun (WGS) entry which is preliminary data.</text>
</comment>
<dbReference type="GO" id="GO:0061630">
    <property type="term" value="F:ubiquitin protein ligase activity"/>
    <property type="evidence" value="ECO:0007669"/>
    <property type="project" value="TreeGrafter"/>
</dbReference>